<comment type="caution">
    <text evidence="7">The sequence shown here is derived from an EMBL/GenBank/DDBJ whole genome shotgun (WGS) entry which is preliminary data.</text>
</comment>
<evidence type="ECO:0000313" key="7">
    <source>
        <dbReference type="EMBL" id="OQS03191.1"/>
    </source>
</evidence>
<dbReference type="InterPro" id="IPR051681">
    <property type="entry name" value="Ser/Thr_Kinases-Pseudokinases"/>
</dbReference>
<dbReference type="STRING" id="74557.A0A1V9ZZ26"/>
<feature type="compositionally biased region" description="Polar residues" evidence="5">
    <location>
        <begin position="279"/>
        <end position="293"/>
    </location>
</feature>
<proteinExistence type="predicted"/>
<accession>A0A1V9ZZ26</accession>
<dbReference type="SUPFAM" id="SSF56112">
    <property type="entry name" value="Protein kinase-like (PK-like)"/>
    <property type="match status" value="1"/>
</dbReference>
<keyword evidence="1" id="KW-0808">Transferase</keyword>
<feature type="region of interest" description="Disordered" evidence="5">
    <location>
        <begin position="1"/>
        <end position="59"/>
    </location>
</feature>
<dbReference type="AlphaFoldDB" id="A0A1V9ZZ26"/>
<dbReference type="InterPro" id="IPR001245">
    <property type="entry name" value="Ser-Thr/Tyr_kinase_cat_dom"/>
</dbReference>
<feature type="compositionally biased region" description="Polar residues" evidence="5">
    <location>
        <begin position="1"/>
        <end position="15"/>
    </location>
</feature>
<keyword evidence="3" id="KW-0418">Kinase</keyword>
<evidence type="ECO:0000256" key="4">
    <source>
        <dbReference type="ARBA" id="ARBA00022840"/>
    </source>
</evidence>
<evidence type="ECO:0000256" key="5">
    <source>
        <dbReference type="SAM" id="MobiDB-lite"/>
    </source>
</evidence>
<sequence>MGQDQSTRRNMSSLSQERRNDIQRKPSRGLEESVSADRIPFDTENSRKKSQCGDLMPPDAIRQENTCIDQKRVNPLAQTNPDLDKKVGETGFYDLSNTRKNAVDDGIDNEESNLFVFQSEQCSNVNDDSEKFKTISQGVADLTIKKENDRSKLEQDLQKQNQNIYIGINERLNSPKNESQQTNIVISNKSFEEDIQGNPTLTIVQQQNSPNAIVKPKAVVDTRIKEKSPNNESQDTTMVISKTSSEEVIRVYENPTLTRDHELETQRQNQIVDARIAKETNSSSNEKQRQNPSFDAKIAEATNISSKNTQYTQLADAKPRHSAEADHQLDYSAANTVSLAQTTDIPTLHQQDHNRINESIKTPRDLSRISSLDANQETLEAIDETKVVQTPLTALSRDVGDQIVENSSSVAIVQEASHDKTSAPDSKVGRDTSSTPIAKALTSDSNLAKVLRENGHPVPSKVTNSFLLSVVSKYIPMPPEPSGTIVENMLPVILLEKPRLLKHSDLNEMTALGFGNLYAASYFGTSVVVKIVDVKKMDTAEIECYLNAFRIPRHPNIVLYFGMCANQEGNLCLVTEFMEGGSLDSVLYDPTVELSWQKHLLKIAKDVCRGTLYLHKQQTPQINGRLK</sequence>
<reference evidence="7 8" key="1">
    <citation type="journal article" date="2014" name="Genome Biol. Evol.">
        <title>The secreted proteins of Achlya hypogyna and Thraustotheca clavata identify the ancestral oomycete secretome and reveal gene acquisitions by horizontal gene transfer.</title>
        <authorList>
            <person name="Misner I."/>
            <person name="Blouin N."/>
            <person name="Leonard G."/>
            <person name="Richards T.A."/>
            <person name="Lane C.E."/>
        </authorList>
    </citation>
    <scope>NUCLEOTIDE SEQUENCE [LARGE SCALE GENOMIC DNA]</scope>
    <source>
        <strain evidence="7 8">ATCC 34112</strain>
    </source>
</reference>
<dbReference type="PROSITE" id="PS50011">
    <property type="entry name" value="PROTEIN_KINASE_DOM"/>
    <property type="match status" value="1"/>
</dbReference>
<evidence type="ECO:0000256" key="3">
    <source>
        <dbReference type="ARBA" id="ARBA00022777"/>
    </source>
</evidence>
<dbReference type="InterPro" id="IPR000719">
    <property type="entry name" value="Prot_kinase_dom"/>
</dbReference>
<feature type="non-terminal residue" evidence="7">
    <location>
        <position position="627"/>
    </location>
</feature>
<evidence type="ECO:0000256" key="2">
    <source>
        <dbReference type="ARBA" id="ARBA00022741"/>
    </source>
</evidence>
<keyword evidence="2" id="KW-0547">Nucleotide-binding</keyword>
<feature type="compositionally biased region" description="Basic and acidic residues" evidence="5">
    <location>
        <begin position="16"/>
        <end position="31"/>
    </location>
</feature>
<evidence type="ECO:0000313" key="8">
    <source>
        <dbReference type="Proteomes" id="UP000243217"/>
    </source>
</evidence>
<dbReference type="Proteomes" id="UP000243217">
    <property type="component" value="Unassembled WGS sequence"/>
</dbReference>
<dbReference type="GO" id="GO:0005524">
    <property type="term" value="F:ATP binding"/>
    <property type="evidence" value="ECO:0007669"/>
    <property type="project" value="UniProtKB-KW"/>
</dbReference>
<dbReference type="Pfam" id="PF07714">
    <property type="entry name" value="PK_Tyr_Ser-Thr"/>
    <property type="match status" value="1"/>
</dbReference>
<dbReference type="InterPro" id="IPR011009">
    <property type="entry name" value="Kinase-like_dom_sf"/>
</dbReference>
<organism evidence="7 8">
    <name type="scientific">Thraustotheca clavata</name>
    <dbReference type="NCBI Taxonomy" id="74557"/>
    <lineage>
        <taxon>Eukaryota</taxon>
        <taxon>Sar</taxon>
        <taxon>Stramenopiles</taxon>
        <taxon>Oomycota</taxon>
        <taxon>Saprolegniomycetes</taxon>
        <taxon>Saprolegniales</taxon>
        <taxon>Achlyaceae</taxon>
        <taxon>Thraustotheca</taxon>
    </lineage>
</organism>
<feature type="compositionally biased region" description="Basic and acidic residues" evidence="5">
    <location>
        <begin position="416"/>
        <end position="430"/>
    </location>
</feature>
<dbReference type="PANTHER" id="PTHR44329:SF288">
    <property type="entry name" value="MITOGEN-ACTIVATED PROTEIN KINASE KINASE KINASE 20"/>
    <property type="match status" value="1"/>
</dbReference>
<keyword evidence="4" id="KW-0067">ATP-binding</keyword>
<gene>
    <name evidence="7" type="ORF">THRCLA_21214</name>
</gene>
<feature type="region of interest" description="Disordered" evidence="5">
    <location>
        <begin position="415"/>
        <end position="434"/>
    </location>
</feature>
<name>A0A1V9ZZ26_9STRA</name>
<dbReference type="GO" id="GO:0004674">
    <property type="term" value="F:protein serine/threonine kinase activity"/>
    <property type="evidence" value="ECO:0007669"/>
    <property type="project" value="TreeGrafter"/>
</dbReference>
<dbReference type="Gene3D" id="1.10.510.10">
    <property type="entry name" value="Transferase(Phosphotransferase) domain 1"/>
    <property type="match status" value="1"/>
</dbReference>
<dbReference type="PANTHER" id="PTHR44329">
    <property type="entry name" value="SERINE/THREONINE-PROTEIN KINASE TNNI3K-RELATED"/>
    <property type="match status" value="1"/>
</dbReference>
<dbReference type="EMBL" id="JNBS01000964">
    <property type="protein sequence ID" value="OQS03191.1"/>
    <property type="molecule type" value="Genomic_DNA"/>
</dbReference>
<protein>
    <recommendedName>
        <fullName evidence="6">Protein kinase domain-containing protein</fullName>
    </recommendedName>
</protein>
<keyword evidence="8" id="KW-1185">Reference proteome</keyword>
<evidence type="ECO:0000259" key="6">
    <source>
        <dbReference type="PROSITE" id="PS50011"/>
    </source>
</evidence>
<feature type="domain" description="Protein kinase" evidence="6">
    <location>
        <begin position="503"/>
        <end position="627"/>
    </location>
</feature>
<evidence type="ECO:0000256" key="1">
    <source>
        <dbReference type="ARBA" id="ARBA00022679"/>
    </source>
</evidence>
<feature type="region of interest" description="Disordered" evidence="5">
    <location>
        <begin position="259"/>
        <end position="294"/>
    </location>
</feature>